<feature type="non-terminal residue" evidence="1">
    <location>
        <position position="53"/>
    </location>
</feature>
<protein>
    <submittedName>
        <fullName evidence="1">Uncharacterized protein</fullName>
    </submittedName>
</protein>
<accession>G7MM08</accession>
<dbReference type="EMBL" id="CM001255">
    <property type="protein sequence ID" value="EHH17562.1"/>
    <property type="molecule type" value="Genomic_DNA"/>
</dbReference>
<dbReference type="Proteomes" id="UP000013456">
    <property type="component" value="Chromosome 3"/>
</dbReference>
<feature type="non-terminal residue" evidence="1">
    <location>
        <position position="1"/>
    </location>
</feature>
<organism evidence="1">
    <name type="scientific">Macaca mulatta</name>
    <name type="common">Rhesus macaque</name>
    <dbReference type="NCBI Taxonomy" id="9544"/>
    <lineage>
        <taxon>Eukaryota</taxon>
        <taxon>Metazoa</taxon>
        <taxon>Chordata</taxon>
        <taxon>Craniata</taxon>
        <taxon>Vertebrata</taxon>
        <taxon>Euteleostomi</taxon>
        <taxon>Mammalia</taxon>
        <taxon>Eutheria</taxon>
        <taxon>Euarchontoglires</taxon>
        <taxon>Primates</taxon>
        <taxon>Haplorrhini</taxon>
        <taxon>Catarrhini</taxon>
        <taxon>Cercopithecidae</taxon>
        <taxon>Cercopithecinae</taxon>
        <taxon>Macaca</taxon>
    </lineage>
</organism>
<reference evidence="1" key="1">
    <citation type="journal article" date="2011" name="Nat. Biotechnol.">
        <title>Genome sequencing and comparison of two nonhuman primate animal models, the cynomolgus and Chinese rhesus macaques.</title>
        <authorList>
            <person name="Yan G."/>
            <person name="Zhang G."/>
            <person name="Fang X."/>
            <person name="Zhang Y."/>
            <person name="Li C."/>
            <person name="Ling F."/>
            <person name="Cooper D.N."/>
            <person name="Li Q."/>
            <person name="Li Y."/>
            <person name="van Gool A.J."/>
            <person name="Du H."/>
            <person name="Chen J."/>
            <person name="Chen R."/>
            <person name="Zhang P."/>
            <person name="Huang Z."/>
            <person name="Thompson J.R."/>
            <person name="Meng Y."/>
            <person name="Bai Y."/>
            <person name="Wang J."/>
            <person name="Zhuo M."/>
            <person name="Wang T."/>
            <person name="Huang Y."/>
            <person name="Wei L."/>
            <person name="Li J."/>
            <person name="Wang Z."/>
            <person name="Hu H."/>
            <person name="Yang P."/>
            <person name="Le L."/>
            <person name="Stenson P.D."/>
            <person name="Li B."/>
            <person name="Liu X."/>
            <person name="Ball E.V."/>
            <person name="An N."/>
            <person name="Huang Q."/>
            <person name="Zhang Y."/>
            <person name="Fan W."/>
            <person name="Zhang X."/>
            <person name="Li Y."/>
            <person name="Wang W."/>
            <person name="Katze M.G."/>
            <person name="Su B."/>
            <person name="Nielsen R."/>
            <person name="Yang H."/>
            <person name="Wang J."/>
            <person name="Wang X."/>
            <person name="Wang J."/>
        </authorList>
    </citation>
    <scope>NUCLEOTIDE SEQUENCE [LARGE SCALE GENOMIC DNA]</scope>
    <source>
        <strain evidence="1">CR-5</strain>
    </source>
</reference>
<evidence type="ECO:0000313" key="1">
    <source>
        <dbReference type="EMBL" id="EHH17562.1"/>
    </source>
</evidence>
<proteinExistence type="predicted"/>
<dbReference type="AlphaFoldDB" id="G7MM08"/>
<name>G7MM08_MACMU</name>
<sequence length="53" mass="5901">LPPSFLAVCDLEEVSLFLELCFKIHVTCKNVLVCDYGPMDLGESLWEAEGKTP</sequence>
<gene>
    <name evidence="1" type="ORF">EGK_13992</name>
</gene>